<evidence type="ECO:0000256" key="3">
    <source>
        <dbReference type="ARBA" id="ARBA00048615"/>
    </source>
</evidence>
<organism evidence="7 8">
    <name type="scientific">Robertmurraya siralis</name>
    <dbReference type="NCBI Taxonomy" id="77777"/>
    <lineage>
        <taxon>Bacteria</taxon>
        <taxon>Bacillati</taxon>
        <taxon>Bacillota</taxon>
        <taxon>Bacilli</taxon>
        <taxon>Bacillales</taxon>
        <taxon>Bacillaceae</taxon>
        <taxon>Robertmurraya</taxon>
    </lineage>
</organism>
<evidence type="ECO:0000313" key="7">
    <source>
        <dbReference type="EMBL" id="GIN63387.1"/>
    </source>
</evidence>
<sequence length="489" mass="56306">MEKLSKKLLKENNYYPEKILQFGEGNFLRAFVDWQIDVMNKNTDFNGSVVIVQPLGQGVVEKLNNQDGLYTLYLQGVKNGKAIKEHTIISAVNRGLNLYTQYEEFTKLAENPELRFIFSNTTEAGIAFNENDRLEDRPQSSFPAKLTAFLYYRYQAFHGDNDKGVIIIPCELIDRNGEKLKKIVLQYAALWKLEDGFVNWIEKANTFCCSLVDRIVPGYPRDNINEITQELGYKDELVVVGEQFHLWVIEGPQWIRDEFPAHKAGLNTLFVDDMTPYRTRKVRILNGAHTALTPVSYLYGLNTVAESVEHEIIGQFVKELIYDEIIPTLDLSIEELRSFAHAVLERFQNPFIQHFLLSISLNSMSKFKTRDLPSLLEYYNRKQELPQKLVFSLAALISFYKGKRGEEEIKLADNPDILALFKEQWSKYDRSIESINAIVTNVLAYEQNWEMDLNEVPGLTAAVTNYLFEIEIHGMKQAIQTVLGQKKAN</sequence>
<dbReference type="InterPro" id="IPR000669">
    <property type="entry name" value="Mannitol_DH"/>
</dbReference>
<dbReference type="NCBIfam" id="NF002969">
    <property type="entry name" value="PRK03643.1"/>
    <property type="match status" value="1"/>
</dbReference>
<dbReference type="Proteomes" id="UP000682111">
    <property type="component" value="Unassembled WGS sequence"/>
</dbReference>
<dbReference type="EMBL" id="BORC01000006">
    <property type="protein sequence ID" value="GIN63387.1"/>
    <property type="molecule type" value="Genomic_DNA"/>
</dbReference>
<comment type="similarity">
    <text evidence="4">Belongs to the mannitol dehydrogenase family. UxaB subfamily.</text>
</comment>
<dbReference type="Gene3D" id="1.10.1040.10">
    <property type="entry name" value="N-(1-d-carboxylethyl)-l-norvaline Dehydrogenase, domain 2"/>
    <property type="match status" value="1"/>
</dbReference>
<dbReference type="SUPFAM" id="SSF48179">
    <property type="entry name" value="6-phosphogluconate dehydrogenase C-terminal domain-like"/>
    <property type="match status" value="1"/>
</dbReference>
<protein>
    <recommendedName>
        <fullName evidence="4">Altronate oxidoreductase</fullName>
        <ecNumber evidence="4">1.1.1.58</ecNumber>
    </recommendedName>
    <alternativeName>
        <fullName evidence="4">Tagaturonate dehydrogenase</fullName>
    </alternativeName>
    <alternativeName>
        <fullName evidence="4">Tagaturonate reductase</fullName>
    </alternativeName>
</protein>
<feature type="domain" description="Mannitol dehydrogenase C-terminal" evidence="6">
    <location>
        <begin position="273"/>
        <end position="467"/>
    </location>
</feature>
<dbReference type="GO" id="GO:0019698">
    <property type="term" value="P:D-galacturonate catabolic process"/>
    <property type="evidence" value="ECO:0007669"/>
    <property type="project" value="TreeGrafter"/>
</dbReference>
<dbReference type="PRINTS" id="PR00084">
    <property type="entry name" value="MTLDHDRGNASE"/>
</dbReference>
<reference evidence="7" key="1">
    <citation type="submission" date="2021-03" db="EMBL/GenBank/DDBJ databases">
        <title>Antimicrobial resistance genes in bacteria isolated from Japanese honey, and their potential for conferring macrolide and lincosamide resistance in the American foulbrood pathogen Paenibacillus larvae.</title>
        <authorList>
            <person name="Okamoto M."/>
            <person name="Kumagai M."/>
            <person name="Kanamori H."/>
            <person name="Takamatsu D."/>
        </authorList>
    </citation>
    <scope>NUCLEOTIDE SEQUENCE</scope>
    <source>
        <strain evidence="7">J27TS8</strain>
    </source>
</reference>
<dbReference type="InterPro" id="IPR023668">
    <property type="entry name" value="Altronate_OxRdtase"/>
</dbReference>
<feature type="binding site" evidence="4">
    <location>
        <begin position="19"/>
        <end position="30"/>
    </location>
    <ligand>
        <name>NAD(+)</name>
        <dbReference type="ChEBI" id="CHEBI:57540"/>
    </ligand>
</feature>
<keyword evidence="8" id="KW-1185">Reference proteome</keyword>
<dbReference type="GO" id="GO:0005829">
    <property type="term" value="C:cytosol"/>
    <property type="evidence" value="ECO:0007669"/>
    <property type="project" value="TreeGrafter"/>
</dbReference>
<dbReference type="InterPro" id="IPR013118">
    <property type="entry name" value="Mannitol_DH_C"/>
</dbReference>
<comment type="pathway">
    <text evidence="4">Carbohydrate metabolism; pentose and glucuronate interconversion.</text>
</comment>
<dbReference type="InterPro" id="IPR008927">
    <property type="entry name" value="6-PGluconate_DH-like_C_sf"/>
</dbReference>
<dbReference type="AlphaFoldDB" id="A0A919WKL0"/>
<keyword evidence="2 4" id="KW-0520">NAD</keyword>
<dbReference type="EC" id="1.1.1.58" evidence="4"/>
<name>A0A919WKL0_9BACI</name>
<dbReference type="HAMAP" id="MF_00670">
    <property type="entry name" value="Altron_oxidoreduct"/>
    <property type="match status" value="1"/>
</dbReference>
<dbReference type="Pfam" id="PF08125">
    <property type="entry name" value="Mannitol_dh_C"/>
    <property type="match status" value="1"/>
</dbReference>
<dbReference type="PANTHER" id="PTHR30524">
    <property type="entry name" value="MANNITOL-1-PHOSPHATE 5-DEHYDROGENASE"/>
    <property type="match status" value="1"/>
</dbReference>
<keyword evidence="1 4" id="KW-0560">Oxidoreductase</keyword>
<comment type="caution">
    <text evidence="7">The sequence shown here is derived from an EMBL/GenBank/DDBJ whole genome shotgun (WGS) entry which is preliminary data.</text>
</comment>
<dbReference type="RefSeq" id="WP_212934154.1">
    <property type="nucleotide sequence ID" value="NZ_BORC01000006.1"/>
</dbReference>
<comment type="catalytic activity">
    <reaction evidence="3">
        <text>D-mannitol 1-phosphate + NAD(+) = beta-D-fructose 6-phosphate + NADH + H(+)</text>
        <dbReference type="Rhea" id="RHEA:19661"/>
        <dbReference type="ChEBI" id="CHEBI:15378"/>
        <dbReference type="ChEBI" id="CHEBI:57540"/>
        <dbReference type="ChEBI" id="CHEBI:57634"/>
        <dbReference type="ChEBI" id="CHEBI:57945"/>
        <dbReference type="ChEBI" id="CHEBI:61381"/>
        <dbReference type="EC" id="1.1.1.17"/>
    </reaction>
</comment>
<dbReference type="InterPro" id="IPR013131">
    <property type="entry name" value="Mannitol_DH_N"/>
</dbReference>
<feature type="domain" description="Mannitol dehydrogenase N-terminal" evidence="5">
    <location>
        <begin position="17"/>
        <end position="254"/>
    </location>
</feature>
<dbReference type="GO" id="GO:0019592">
    <property type="term" value="P:mannitol catabolic process"/>
    <property type="evidence" value="ECO:0007669"/>
    <property type="project" value="TreeGrafter"/>
</dbReference>
<gene>
    <name evidence="4 7" type="primary">uxaB</name>
    <name evidence="7" type="ORF">J27TS8_33800</name>
</gene>
<accession>A0A919WKL0</accession>
<dbReference type="InterPro" id="IPR013328">
    <property type="entry name" value="6PGD_dom2"/>
</dbReference>
<dbReference type="InterPro" id="IPR036291">
    <property type="entry name" value="NAD(P)-bd_dom_sf"/>
</dbReference>
<evidence type="ECO:0000256" key="4">
    <source>
        <dbReference type="HAMAP-Rule" id="MF_00670"/>
    </source>
</evidence>
<evidence type="ECO:0000259" key="6">
    <source>
        <dbReference type="Pfam" id="PF08125"/>
    </source>
</evidence>
<evidence type="ECO:0000256" key="2">
    <source>
        <dbReference type="ARBA" id="ARBA00023027"/>
    </source>
</evidence>
<dbReference type="PANTHER" id="PTHR30524:SF0">
    <property type="entry name" value="ALTRONATE OXIDOREDUCTASE-RELATED"/>
    <property type="match status" value="1"/>
</dbReference>
<comment type="catalytic activity">
    <reaction evidence="4">
        <text>D-altronate + NAD(+) = keto-D-tagaturonate + NADH + H(+)</text>
        <dbReference type="Rhea" id="RHEA:17813"/>
        <dbReference type="ChEBI" id="CHEBI:15378"/>
        <dbReference type="ChEBI" id="CHEBI:17360"/>
        <dbReference type="ChEBI" id="CHEBI:17886"/>
        <dbReference type="ChEBI" id="CHEBI:57540"/>
        <dbReference type="ChEBI" id="CHEBI:57945"/>
        <dbReference type="EC" id="1.1.1.58"/>
    </reaction>
</comment>
<dbReference type="GO" id="GO:0009026">
    <property type="term" value="F:tagaturonate reductase activity"/>
    <property type="evidence" value="ECO:0007669"/>
    <property type="project" value="UniProtKB-UniRule"/>
</dbReference>
<dbReference type="SUPFAM" id="SSF51735">
    <property type="entry name" value="NAD(P)-binding Rossmann-fold domains"/>
    <property type="match status" value="1"/>
</dbReference>
<evidence type="ECO:0000256" key="1">
    <source>
        <dbReference type="ARBA" id="ARBA00023002"/>
    </source>
</evidence>
<dbReference type="Gene3D" id="3.40.50.720">
    <property type="entry name" value="NAD(P)-binding Rossmann-like Domain"/>
    <property type="match status" value="1"/>
</dbReference>
<evidence type="ECO:0000313" key="8">
    <source>
        <dbReference type="Proteomes" id="UP000682111"/>
    </source>
</evidence>
<dbReference type="GO" id="GO:0008926">
    <property type="term" value="F:mannitol-1-phosphate 5-dehydrogenase activity"/>
    <property type="evidence" value="ECO:0007669"/>
    <property type="project" value="UniProtKB-EC"/>
</dbReference>
<dbReference type="Pfam" id="PF01232">
    <property type="entry name" value="Mannitol_dh"/>
    <property type="match status" value="1"/>
</dbReference>
<evidence type="ECO:0000259" key="5">
    <source>
        <dbReference type="Pfam" id="PF01232"/>
    </source>
</evidence>
<proteinExistence type="inferred from homology"/>